<reference evidence="3" key="1">
    <citation type="journal article" date="2023" name="IScience">
        <title>Live-bearing cockroach genome reveals convergent evolutionary mechanisms linked to viviparity in insects and beyond.</title>
        <authorList>
            <person name="Fouks B."/>
            <person name="Harrison M.C."/>
            <person name="Mikhailova A.A."/>
            <person name="Marchal E."/>
            <person name="English S."/>
            <person name="Carruthers M."/>
            <person name="Jennings E.C."/>
            <person name="Chiamaka E.L."/>
            <person name="Frigard R.A."/>
            <person name="Pippel M."/>
            <person name="Attardo G.M."/>
            <person name="Benoit J.B."/>
            <person name="Bornberg-Bauer E."/>
            <person name="Tobe S.S."/>
        </authorList>
    </citation>
    <scope>NUCLEOTIDE SEQUENCE</scope>
    <source>
        <strain evidence="3">Stay&amp;Tobe</strain>
    </source>
</reference>
<organism evidence="3 4">
    <name type="scientific">Diploptera punctata</name>
    <name type="common">Pacific beetle cockroach</name>
    <dbReference type="NCBI Taxonomy" id="6984"/>
    <lineage>
        <taxon>Eukaryota</taxon>
        <taxon>Metazoa</taxon>
        <taxon>Ecdysozoa</taxon>
        <taxon>Arthropoda</taxon>
        <taxon>Hexapoda</taxon>
        <taxon>Insecta</taxon>
        <taxon>Pterygota</taxon>
        <taxon>Neoptera</taxon>
        <taxon>Polyneoptera</taxon>
        <taxon>Dictyoptera</taxon>
        <taxon>Blattodea</taxon>
        <taxon>Blaberoidea</taxon>
        <taxon>Blaberidae</taxon>
        <taxon>Diplopterinae</taxon>
        <taxon>Diploptera</taxon>
    </lineage>
</organism>
<dbReference type="Pfam" id="PF00095">
    <property type="entry name" value="WAP"/>
    <property type="match status" value="1"/>
</dbReference>
<dbReference type="PROSITE" id="PS51390">
    <property type="entry name" value="WAP"/>
    <property type="match status" value="1"/>
</dbReference>
<dbReference type="GO" id="GO:0005576">
    <property type="term" value="C:extracellular region"/>
    <property type="evidence" value="ECO:0007669"/>
    <property type="project" value="InterPro"/>
</dbReference>
<feature type="non-terminal residue" evidence="3">
    <location>
        <position position="1"/>
    </location>
</feature>
<dbReference type="InterPro" id="IPR008197">
    <property type="entry name" value="WAP_dom"/>
</dbReference>
<feature type="region of interest" description="Disordered" evidence="1">
    <location>
        <begin position="17"/>
        <end position="60"/>
    </location>
</feature>
<name>A0AAD8EFF8_DIPPU</name>
<evidence type="ECO:0000313" key="4">
    <source>
        <dbReference type="Proteomes" id="UP001233999"/>
    </source>
</evidence>
<feature type="compositionally biased region" description="Acidic residues" evidence="1">
    <location>
        <begin position="32"/>
        <end position="47"/>
    </location>
</feature>
<sequence length="216" mass="24846">LKFRGIEPQCRSNRLSFSARRRSQRTVQRDSIEDDSSTSGEADEVDDDGRVYKNPRNSPSALCPRDEMQATLLGQKCLRKCSSDEDCKSKKKKCLCDGACGMSCIKPEKRSDFCWSLQRSTTFQHKRKIKGLSTLVDAIAKHHTGIRKLTEPSVHRFPKYISLALYFDIFLQWRKFNPATPALLGHLSHSIRVLLKRYHAVRKQLYWCAVFLTDCT</sequence>
<dbReference type="AlphaFoldDB" id="A0AAD8EFF8"/>
<reference evidence="3" key="2">
    <citation type="submission" date="2023-05" db="EMBL/GenBank/DDBJ databases">
        <authorList>
            <person name="Fouks B."/>
        </authorList>
    </citation>
    <scope>NUCLEOTIDE SEQUENCE</scope>
    <source>
        <strain evidence="3">Stay&amp;Tobe</strain>
        <tissue evidence="3">Testes</tissue>
    </source>
</reference>
<feature type="domain" description="WAP" evidence="2">
    <location>
        <begin position="55"/>
        <end position="108"/>
    </location>
</feature>
<evidence type="ECO:0000259" key="2">
    <source>
        <dbReference type="PROSITE" id="PS51390"/>
    </source>
</evidence>
<gene>
    <name evidence="3" type="ORF">L9F63_018088</name>
</gene>
<dbReference type="Proteomes" id="UP001233999">
    <property type="component" value="Unassembled WGS sequence"/>
</dbReference>
<accession>A0AAD8EFF8</accession>
<proteinExistence type="predicted"/>
<comment type="caution">
    <text evidence="3">The sequence shown here is derived from an EMBL/GenBank/DDBJ whole genome shotgun (WGS) entry which is preliminary data.</text>
</comment>
<evidence type="ECO:0000313" key="3">
    <source>
        <dbReference type="EMBL" id="KAJ9588550.1"/>
    </source>
</evidence>
<dbReference type="GO" id="GO:0030414">
    <property type="term" value="F:peptidase inhibitor activity"/>
    <property type="evidence" value="ECO:0007669"/>
    <property type="project" value="InterPro"/>
</dbReference>
<protein>
    <recommendedName>
        <fullName evidence="2">WAP domain-containing protein</fullName>
    </recommendedName>
</protein>
<evidence type="ECO:0000256" key="1">
    <source>
        <dbReference type="SAM" id="MobiDB-lite"/>
    </source>
</evidence>
<keyword evidence="4" id="KW-1185">Reference proteome</keyword>
<feature type="non-terminal residue" evidence="3">
    <location>
        <position position="216"/>
    </location>
</feature>
<dbReference type="EMBL" id="JASPKZ010005671">
    <property type="protein sequence ID" value="KAJ9588550.1"/>
    <property type="molecule type" value="Genomic_DNA"/>
</dbReference>